<dbReference type="EMBL" id="AGNL01001356">
    <property type="protein sequence ID" value="EJK77056.1"/>
    <property type="molecule type" value="Genomic_DNA"/>
</dbReference>
<proteinExistence type="predicted"/>
<dbReference type="Proteomes" id="UP000266841">
    <property type="component" value="Unassembled WGS sequence"/>
</dbReference>
<evidence type="ECO:0000313" key="3">
    <source>
        <dbReference type="Proteomes" id="UP000266841"/>
    </source>
</evidence>
<dbReference type="CDD" id="cd06257">
    <property type="entry name" value="DnaJ"/>
    <property type="match status" value="1"/>
</dbReference>
<dbReference type="AlphaFoldDB" id="K0TNE1"/>
<protein>
    <recommendedName>
        <fullName evidence="4">J domain-containing protein</fullName>
    </recommendedName>
</protein>
<dbReference type="InterPro" id="IPR036869">
    <property type="entry name" value="J_dom_sf"/>
</dbReference>
<accession>K0TNE1</accession>
<evidence type="ECO:0000256" key="1">
    <source>
        <dbReference type="SAM" id="MobiDB-lite"/>
    </source>
</evidence>
<organism evidence="2 3">
    <name type="scientific">Thalassiosira oceanica</name>
    <name type="common">Marine diatom</name>
    <dbReference type="NCBI Taxonomy" id="159749"/>
    <lineage>
        <taxon>Eukaryota</taxon>
        <taxon>Sar</taxon>
        <taxon>Stramenopiles</taxon>
        <taxon>Ochrophyta</taxon>
        <taxon>Bacillariophyta</taxon>
        <taxon>Coscinodiscophyceae</taxon>
        <taxon>Thalassiosirophycidae</taxon>
        <taxon>Thalassiosirales</taxon>
        <taxon>Thalassiosiraceae</taxon>
        <taxon>Thalassiosira</taxon>
    </lineage>
</organism>
<name>K0TNE1_THAOC</name>
<keyword evidence="3" id="KW-1185">Reference proteome</keyword>
<gene>
    <name evidence="2" type="ORF">THAOC_01138</name>
</gene>
<dbReference type="OrthoDB" id="10250354at2759"/>
<dbReference type="InterPro" id="IPR001623">
    <property type="entry name" value="DnaJ_domain"/>
</dbReference>
<reference evidence="2 3" key="1">
    <citation type="journal article" date="2012" name="Genome Biol.">
        <title>Genome and low-iron response of an oceanic diatom adapted to chronic iron limitation.</title>
        <authorList>
            <person name="Lommer M."/>
            <person name="Specht M."/>
            <person name="Roy A.S."/>
            <person name="Kraemer L."/>
            <person name="Andreson R."/>
            <person name="Gutowska M.A."/>
            <person name="Wolf J."/>
            <person name="Bergner S.V."/>
            <person name="Schilhabel M.B."/>
            <person name="Klostermeier U.C."/>
            <person name="Beiko R.G."/>
            <person name="Rosenstiel P."/>
            <person name="Hippler M."/>
            <person name="Laroche J."/>
        </authorList>
    </citation>
    <scope>NUCLEOTIDE SEQUENCE [LARGE SCALE GENOMIC DNA]</scope>
    <source>
        <strain evidence="2 3">CCMP1005</strain>
    </source>
</reference>
<evidence type="ECO:0000313" key="2">
    <source>
        <dbReference type="EMBL" id="EJK77056.1"/>
    </source>
</evidence>
<feature type="region of interest" description="Disordered" evidence="1">
    <location>
        <begin position="91"/>
        <end position="124"/>
    </location>
</feature>
<sequence>MFASTTTTVAADFGLCTFVELGARPQGYSFVALCWSVLVNHGLVFSCPPLHSTSIFSLELSGGHDNIDPPLGCLIDPVFCRLDYHRRQEEHRHRRQDRRQQHNGVSVSPLRPRQPSEMDPDLDPSNMEWNLNRVHKVLGNLGRHATPRDIKTAYRLKSRRWHPGHHIGKPSFKEVEAHMKTSMPQMNACED</sequence>
<evidence type="ECO:0008006" key="4">
    <source>
        <dbReference type="Google" id="ProtNLM"/>
    </source>
</evidence>
<dbReference type="SUPFAM" id="SSF46565">
    <property type="entry name" value="Chaperone J-domain"/>
    <property type="match status" value="1"/>
</dbReference>
<comment type="caution">
    <text evidence="2">The sequence shown here is derived from an EMBL/GenBank/DDBJ whole genome shotgun (WGS) entry which is preliminary data.</text>
</comment>